<evidence type="ECO:0000313" key="9">
    <source>
        <dbReference type="EMBL" id="BCJ99204.1"/>
    </source>
</evidence>
<evidence type="ECO:0000256" key="6">
    <source>
        <dbReference type="SAM" id="MobiDB-lite"/>
    </source>
</evidence>
<keyword evidence="7" id="KW-0472">Membrane</keyword>
<evidence type="ECO:0000259" key="8">
    <source>
        <dbReference type="PROSITE" id="PS50011"/>
    </source>
</evidence>
<dbReference type="CDD" id="cd14014">
    <property type="entry name" value="STKc_PknB_like"/>
    <property type="match status" value="1"/>
</dbReference>
<dbReference type="SMART" id="SM01324">
    <property type="entry name" value="YARHG"/>
    <property type="match status" value="1"/>
</dbReference>
<dbReference type="PROSITE" id="PS50011">
    <property type="entry name" value="PROTEIN_KINASE_DOM"/>
    <property type="match status" value="1"/>
</dbReference>
<reference evidence="9 10" key="2">
    <citation type="submission" date="2020-08" db="EMBL/GenBank/DDBJ databases">
        <authorList>
            <person name="Ueki A."/>
            <person name="Tonouchi A."/>
        </authorList>
    </citation>
    <scope>NUCLEOTIDE SEQUENCE [LARGE SCALE GENOMIC DNA]</scope>
    <source>
        <strain evidence="9 10">CTTW</strain>
    </source>
</reference>
<dbReference type="InterPro" id="IPR000719">
    <property type="entry name" value="Prot_kinase_dom"/>
</dbReference>
<gene>
    <name evidence="9" type="ORF">bsdcttw_22450</name>
</gene>
<dbReference type="EMBL" id="AP023368">
    <property type="protein sequence ID" value="BCJ99204.1"/>
    <property type="molecule type" value="Genomic_DNA"/>
</dbReference>
<feature type="transmembrane region" description="Helical" evidence="7">
    <location>
        <begin position="409"/>
        <end position="432"/>
    </location>
</feature>
<reference evidence="9 10" key="1">
    <citation type="submission" date="2020-08" db="EMBL/GenBank/DDBJ databases">
        <title>Draft genome sequencing of an Anaerocolumna strain isolated from anoxic soil subjected to BSD treatment.</title>
        <authorList>
            <person name="Uek A."/>
            <person name="Tonouchi A."/>
        </authorList>
    </citation>
    <scope>NUCLEOTIDE SEQUENCE [LARGE SCALE GENOMIC DNA]</scope>
    <source>
        <strain evidence="9 10">CTTW</strain>
    </source>
</reference>
<dbReference type="Gene3D" id="3.30.200.20">
    <property type="entry name" value="Phosphorylase Kinase, domain 1"/>
    <property type="match status" value="1"/>
</dbReference>
<dbReference type="PANTHER" id="PTHR43289">
    <property type="entry name" value="MITOGEN-ACTIVATED PROTEIN KINASE KINASE KINASE 20-RELATED"/>
    <property type="match status" value="1"/>
</dbReference>
<dbReference type="RefSeq" id="WP_185259477.1">
    <property type="nucleotide sequence ID" value="NZ_AP023368.1"/>
</dbReference>
<dbReference type="PROSITE" id="PS00109">
    <property type="entry name" value="PROTEIN_KINASE_TYR"/>
    <property type="match status" value="1"/>
</dbReference>
<dbReference type="KEGG" id="acht:bsdcttw_22450"/>
<proteinExistence type="predicted"/>
<keyword evidence="4 5" id="KW-0067">ATP-binding</keyword>
<keyword evidence="7" id="KW-0812">Transmembrane</keyword>
<dbReference type="Proteomes" id="UP000515703">
    <property type="component" value="Chromosome"/>
</dbReference>
<evidence type="ECO:0000313" key="10">
    <source>
        <dbReference type="Proteomes" id="UP000515703"/>
    </source>
</evidence>
<dbReference type="PROSITE" id="PS00107">
    <property type="entry name" value="PROTEIN_KINASE_ATP"/>
    <property type="match status" value="1"/>
</dbReference>
<dbReference type="Pfam" id="PF00069">
    <property type="entry name" value="Pkinase"/>
    <property type="match status" value="1"/>
</dbReference>
<dbReference type="SUPFAM" id="SSF56112">
    <property type="entry name" value="Protein kinase-like (PK-like)"/>
    <property type="match status" value="1"/>
</dbReference>
<feature type="domain" description="Protein kinase" evidence="8">
    <location>
        <begin position="49"/>
        <end position="321"/>
    </location>
</feature>
<dbReference type="InterPro" id="IPR017441">
    <property type="entry name" value="Protein_kinase_ATP_BS"/>
</dbReference>
<evidence type="ECO:0000256" key="2">
    <source>
        <dbReference type="ARBA" id="ARBA00022741"/>
    </source>
</evidence>
<dbReference type="NCBIfam" id="NF047619">
    <property type="entry name" value="NADase_discoid"/>
    <property type="match status" value="1"/>
</dbReference>
<dbReference type="InterPro" id="IPR038434">
    <property type="entry name" value="YARHG_sf"/>
</dbReference>
<accession>A0A7I8DPG1</accession>
<keyword evidence="1" id="KW-0808">Transferase</keyword>
<dbReference type="InterPro" id="IPR025582">
    <property type="entry name" value="YARHG_dom"/>
</dbReference>
<dbReference type="GO" id="GO:0004674">
    <property type="term" value="F:protein serine/threonine kinase activity"/>
    <property type="evidence" value="ECO:0007669"/>
    <property type="project" value="TreeGrafter"/>
</dbReference>
<organism evidence="9 10">
    <name type="scientific">Anaerocolumna chitinilytica</name>
    <dbReference type="NCBI Taxonomy" id="1727145"/>
    <lineage>
        <taxon>Bacteria</taxon>
        <taxon>Bacillati</taxon>
        <taxon>Bacillota</taxon>
        <taxon>Clostridia</taxon>
        <taxon>Lachnospirales</taxon>
        <taxon>Lachnospiraceae</taxon>
        <taxon>Anaerocolumna</taxon>
    </lineage>
</organism>
<dbReference type="Gene3D" id="1.20.58.1690">
    <property type="match status" value="1"/>
</dbReference>
<sequence length="864" mass="95887">MINIERLCFNCFHEKENGEICPGCGYNNVENTVRFPLSIKEGSILNGQYIVGRVLGQGGFGITYLALDYQLKVKVAIKEYLPEGMALRLPGTALISVYEGEKKENFNYGAERFLDEARVLAKFIGHKNIVSVKSYFRENNTAYFVMDYIEGINFKNYIKSQGGKIPYNDAFRILLPVMDALAAVHKEGVIHRDVTPDNIYITRDNEIKLLDFGAARYSLGDKSRCLDVILKAGYAPKEQYIRKGRQGPYTDVYSLAVCFYACITGYLPPEALERIERDETVSISARGIHIPEYLENTIMKGMEVNAQDRFQSMEEFKAALTSAPDSVDLTVPLNFAPNEGSGTGVVLSDVVSIPEVMTGIQSALQTDAVTGTINNSLSDIALSNESNFSGAVNKQKGKTVKRIFMDKRVLLLMSAACLMLVFIAAGVAGIWIKFDGNGENNSFTFPSEGANMNSNSSPDDAGTSSAIDQADRKISVELLIDPVIMANGNTIQDMSNLKGVSIHKRDAQSETEFVDQTRLNFQANTRSISFGYFDQELLKMAQESGATVKESDALGEGGYFIIVGVKENIAGQIIENVSRSYVNSMEAFNKKDAETVKEDVAYGYPIKLEASLSDSSQLTKGNYGADNLTDQKASTAWIEGVPGTGVGEYVLYQIHDTSAKVYGLAIMPGNMKSKAFYYRNSVPTSITVSSGNFKATINLSSYTPDFQDKNKDMLFFDFDSPLAAGEIIVSIAGTQLGSKYDHTCISEMYLYTYPQIGDEVLYSPEDWTVENEKRQYVLEDSDSKYLTKDDLVGLTQEECRLARNEIYARHGRKFDDAGLQAYFNSCEWYEGTIAAEDFDASVLNQYEIANRDLIIEYEKEQGYR</sequence>
<dbReference type="PANTHER" id="PTHR43289:SF34">
    <property type="entry name" value="SERINE_THREONINE-PROTEIN KINASE YBDM-RELATED"/>
    <property type="match status" value="1"/>
</dbReference>
<feature type="binding site" evidence="5">
    <location>
        <position position="78"/>
    </location>
    <ligand>
        <name>ATP</name>
        <dbReference type="ChEBI" id="CHEBI:30616"/>
    </ligand>
</feature>
<evidence type="ECO:0000256" key="7">
    <source>
        <dbReference type="SAM" id="Phobius"/>
    </source>
</evidence>
<evidence type="ECO:0000256" key="5">
    <source>
        <dbReference type="PROSITE-ProRule" id="PRU10141"/>
    </source>
</evidence>
<dbReference type="InterPro" id="IPR011009">
    <property type="entry name" value="Kinase-like_dom_sf"/>
</dbReference>
<name>A0A7I8DPG1_9FIRM</name>
<dbReference type="AlphaFoldDB" id="A0A7I8DPG1"/>
<dbReference type="Pfam" id="PF25302">
    <property type="entry name" value="NADase_transloc"/>
    <property type="match status" value="1"/>
</dbReference>
<feature type="region of interest" description="Disordered" evidence="6">
    <location>
        <begin position="445"/>
        <end position="466"/>
    </location>
</feature>
<dbReference type="GO" id="GO:0005524">
    <property type="term" value="F:ATP binding"/>
    <property type="evidence" value="ECO:0007669"/>
    <property type="project" value="UniProtKB-UniRule"/>
</dbReference>
<keyword evidence="7" id="KW-1133">Transmembrane helix</keyword>
<evidence type="ECO:0000256" key="3">
    <source>
        <dbReference type="ARBA" id="ARBA00022777"/>
    </source>
</evidence>
<evidence type="ECO:0000256" key="4">
    <source>
        <dbReference type="ARBA" id="ARBA00022840"/>
    </source>
</evidence>
<protein>
    <recommendedName>
        <fullName evidence="8">Protein kinase domain-containing protein</fullName>
    </recommendedName>
</protein>
<dbReference type="InterPro" id="IPR008266">
    <property type="entry name" value="Tyr_kinase_AS"/>
</dbReference>
<keyword evidence="3" id="KW-0418">Kinase</keyword>
<keyword evidence="2 5" id="KW-0547">Nucleotide-binding</keyword>
<dbReference type="InterPro" id="IPR057561">
    <property type="entry name" value="NADase_transloc"/>
</dbReference>
<dbReference type="Gene3D" id="1.10.510.10">
    <property type="entry name" value="Transferase(Phosphotransferase) domain 1"/>
    <property type="match status" value="1"/>
</dbReference>
<keyword evidence="10" id="KW-1185">Reference proteome</keyword>
<evidence type="ECO:0000256" key="1">
    <source>
        <dbReference type="ARBA" id="ARBA00022679"/>
    </source>
</evidence>
<dbReference type="Pfam" id="PF13308">
    <property type="entry name" value="YARHG"/>
    <property type="match status" value="1"/>
</dbReference>